<evidence type="ECO:0000313" key="2">
    <source>
        <dbReference type="EMBL" id="GGK18254.1"/>
    </source>
</evidence>
<evidence type="ECO:0000256" key="1">
    <source>
        <dbReference type="SAM" id="MobiDB-lite"/>
    </source>
</evidence>
<dbReference type="Proteomes" id="UP000660265">
    <property type="component" value="Unassembled WGS sequence"/>
</dbReference>
<organism evidence="2 3">
    <name type="scientific">Streptomyces camponoticapitis</name>
    <dbReference type="NCBI Taxonomy" id="1616125"/>
    <lineage>
        <taxon>Bacteria</taxon>
        <taxon>Bacillati</taxon>
        <taxon>Actinomycetota</taxon>
        <taxon>Actinomycetes</taxon>
        <taxon>Kitasatosporales</taxon>
        <taxon>Streptomycetaceae</taxon>
        <taxon>Streptomyces</taxon>
    </lineage>
</organism>
<evidence type="ECO:0000313" key="3">
    <source>
        <dbReference type="Proteomes" id="UP000660265"/>
    </source>
</evidence>
<feature type="region of interest" description="Disordered" evidence="1">
    <location>
        <begin position="1"/>
        <end position="43"/>
    </location>
</feature>
<sequence>MDEDDDQPAAEDPMRPRATVVPIGPPRWDGGKRETATGDPIDLQDWDYRAWRRR</sequence>
<comment type="caution">
    <text evidence="2">The sequence shown here is derived from an EMBL/GenBank/DDBJ whole genome shotgun (WGS) entry which is preliminary data.</text>
</comment>
<name>A0ABQ2ENT3_9ACTN</name>
<proteinExistence type="predicted"/>
<keyword evidence="3" id="KW-1185">Reference proteome</keyword>
<accession>A0ABQ2ENT3</accession>
<reference evidence="3" key="1">
    <citation type="journal article" date="2019" name="Int. J. Syst. Evol. Microbiol.">
        <title>The Global Catalogue of Microorganisms (GCM) 10K type strain sequencing project: providing services to taxonomists for standard genome sequencing and annotation.</title>
        <authorList>
            <consortium name="The Broad Institute Genomics Platform"/>
            <consortium name="The Broad Institute Genome Sequencing Center for Infectious Disease"/>
            <person name="Wu L."/>
            <person name="Ma J."/>
        </authorList>
    </citation>
    <scope>NUCLEOTIDE SEQUENCE [LARGE SCALE GENOMIC DNA]</scope>
    <source>
        <strain evidence="3">CGMCC 4.7275</strain>
    </source>
</reference>
<dbReference type="RefSeq" id="WP_189110503.1">
    <property type="nucleotide sequence ID" value="NZ_BMMV01000023.1"/>
</dbReference>
<gene>
    <name evidence="2" type="ORF">GCM10011583_57660</name>
</gene>
<protein>
    <submittedName>
        <fullName evidence="2">Uncharacterized protein</fullName>
    </submittedName>
</protein>
<dbReference type="EMBL" id="BMMV01000023">
    <property type="protein sequence ID" value="GGK18254.1"/>
    <property type="molecule type" value="Genomic_DNA"/>
</dbReference>